<dbReference type="EMBL" id="JHAC01000008">
    <property type="protein sequence ID" value="EYB69346.1"/>
    <property type="molecule type" value="Genomic_DNA"/>
</dbReference>
<evidence type="ECO:0000313" key="1">
    <source>
        <dbReference type="EMBL" id="EYB69346.1"/>
    </source>
</evidence>
<proteinExistence type="predicted"/>
<accession>A0A016QTL7</accession>
<gene>
    <name evidence="1" type="ORF">DEIPH_ctg008orf0066</name>
</gene>
<dbReference type="PATRIC" id="fig|1476583.3.peg.483"/>
<dbReference type="STRING" id="1476583.DEIPH_ctg008orf0066"/>
<comment type="caution">
    <text evidence="1">The sequence shown here is derived from an EMBL/GenBank/DDBJ whole genome shotgun (WGS) entry which is preliminary data.</text>
</comment>
<sequence>MTFGDFQGLLRDAYTQSSTVERVSRWLGWMLQQPEGEAFFTDLLGRRHSLEAAHLLIQTTPEWQLNLYRMAMSFWR</sequence>
<reference evidence="1 2" key="1">
    <citation type="submission" date="2014-03" db="EMBL/GenBank/DDBJ databases">
        <title>Draft genome sequence of Deinococcus phoenicis 1P10ME.</title>
        <authorList>
            <person name="Stepanov V.G."/>
            <person name="Vaishampayan P."/>
            <person name="Venkateswaran K."/>
            <person name="Fox G.E."/>
        </authorList>
    </citation>
    <scope>NUCLEOTIDE SEQUENCE [LARGE SCALE GENOMIC DNA]</scope>
    <source>
        <strain evidence="1 2">1P10ME</strain>
    </source>
</reference>
<dbReference type="Proteomes" id="UP000020492">
    <property type="component" value="Unassembled WGS sequence"/>
</dbReference>
<organism evidence="1 2">
    <name type="scientific">Deinococcus phoenicis</name>
    <dbReference type="NCBI Taxonomy" id="1476583"/>
    <lineage>
        <taxon>Bacteria</taxon>
        <taxon>Thermotogati</taxon>
        <taxon>Deinococcota</taxon>
        <taxon>Deinococci</taxon>
        <taxon>Deinococcales</taxon>
        <taxon>Deinococcaceae</taxon>
        <taxon>Deinococcus</taxon>
    </lineage>
</organism>
<protein>
    <submittedName>
        <fullName evidence="1">Uncharacterized protein</fullName>
    </submittedName>
</protein>
<evidence type="ECO:0000313" key="2">
    <source>
        <dbReference type="Proteomes" id="UP000020492"/>
    </source>
</evidence>
<keyword evidence="2" id="KW-1185">Reference proteome</keyword>
<dbReference type="AlphaFoldDB" id="A0A016QTL7"/>
<name>A0A016QTL7_9DEIO</name>